<dbReference type="EC" id="2.6.1.-" evidence="6"/>
<evidence type="ECO:0000256" key="1">
    <source>
        <dbReference type="ARBA" id="ARBA00001933"/>
    </source>
</evidence>
<proteinExistence type="inferred from homology"/>
<dbReference type="PROSITE" id="PS00105">
    <property type="entry name" value="AA_TRANSFER_CLASS_1"/>
    <property type="match status" value="1"/>
</dbReference>
<reference evidence="9" key="1">
    <citation type="journal article" date="2019" name="Int. J. Syst. Evol. Microbiol.">
        <title>The Global Catalogue of Microorganisms (GCM) 10K type strain sequencing project: providing services to taxonomists for standard genome sequencing and annotation.</title>
        <authorList>
            <consortium name="The Broad Institute Genomics Platform"/>
            <consortium name="The Broad Institute Genome Sequencing Center for Infectious Disease"/>
            <person name="Wu L."/>
            <person name="Ma J."/>
        </authorList>
    </citation>
    <scope>NUCLEOTIDE SEQUENCE [LARGE SCALE GENOMIC DNA]</scope>
    <source>
        <strain evidence="9">JCM 9458</strain>
    </source>
</reference>
<keyword evidence="5" id="KW-0663">Pyridoxal phosphate</keyword>
<evidence type="ECO:0000259" key="7">
    <source>
        <dbReference type="Pfam" id="PF00155"/>
    </source>
</evidence>
<comment type="caution">
    <text evidence="8">The sequence shown here is derived from an EMBL/GenBank/DDBJ whole genome shotgun (WGS) entry which is preliminary data.</text>
</comment>
<accession>A0ABP6SSL5</accession>
<dbReference type="EMBL" id="BAAAYN010000004">
    <property type="protein sequence ID" value="GAA3383047.1"/>
    <property type="molecule type" value="Genomic_DNA"/>
</dbReference>
<keyword evidence="9" id="KW-1185">Reference proteome</keyword>
<dbReference type="Gene3D" id="3.40.640.10">
    <property type="entry name" value="Type I PLP-dependent aspartate aminotransferase-like (Major domain)"/>
    <property type="match status" value="1"/>
</dbReference>
<dbReference type="InterPro" id="IPR015424">
    <property type="entry name" value="PyrdxlP-dep_Trfase"/>
</dbReference>
<dbReference type="InterPro" id="IPR050596">
    <property type="entry name" value="AspAT/PAT-like"/>
</dbReference>
<dbReference type="GO" id="GO:0008483">
    <property type="term" value="F:transaminase activity"/>
    <property type="evidence" value="ECO:0007669"/>
    <property type="project" value="UniProtKB-KW"/>
</dbReference>
<evidence type="ECO:0000256" key="6">
    <source>
        <dbReference type="RuleBase" id="RU000481"/>
    </source>
</evidence>
<evidence type="ECO:0000256" key="5">
    <source>
        <dbReference type="ARBA" id="ARBA00022898"/>
    </source>
</evidence>
<evidence type="ECO:0000313" key="9">
    <source>
        <dbReference type="Proteomes" id="UP001501676"/>
    </source>
</evidence>
<dbReference type="SUPFAM" id="SSF53383">
    <property type="entry name" value="PLP-dependent transferases"/>
    <property type="match status" value="1"/>
</dbReference>
<dbReference type="Proteomes" id="UP001501676">
    <property type="component" value="Unassembled WGS sequence"/>
</dbReference>
<comment type="cofactor">
    <cofactor evidence="1 6">
        <name>pyridoxal 5'-phosphate</name>
        <dbReference type="ChEBI" id="CHEBI:597326"/>
    </cofactor>
</comment>
<protein>
    <recommendedName>
        <fullName evidence="6">Aminotransferase</fullName>
        <ecNumber evidence="6">2.6.1.-</ecNumber>
    </recommendedName>
</protein>
<keyword evidence="4 6" id="KW-0808">Transferase</keyword>
<keyword evidence="3 6" id="KW-0032">Aminotransferase</keyword>
<evidence type="ECO:0000256" key="4">
    <source>
        <dbReference type="ARBA" id="ARBA00022679"/>
    </source>
</evidence>
<evidence type="ECO:0000256" key="3">
    <source>
        <dbReference type="ARBA" id="ARBA00022576"/>
    </source>
</evidence>
<dbReference type="InterPro" id="IPR004838">
    <property type="entry name" value="NHTrfase_class1_PyrdxlP-BS"/>
</dbReference>
<dbReference type="InterPro" id="IPR015421">
    <property type="entry name" value="PyrdxlP-dep_Trfase_major"/>
</dbReference>
<dbReference type="CDD" id="cd00609">
    <property type="entry name" value="AAT_like"/>
    <property type="match status" value="1"/>
</dbReference>
<evidence type="ECO:0000256" key="2">
    <source>
        <dbReference type="ARBA" id="ARBA00007441"/>
    </source>
</evidence>
<dbReference type="InterPro" id="IPR004839">
    <property type="entry name" value="Aminotransferase_I/II_large"/>
</dbReference>
<dbReference type="Pfam" id="PF00155">
    <property type="entry name" value="Aminotran_1_2"/>
    <property type="match status" value="1"/>
</dbReference>
<dbReference type="PANTHER" id="PTHR46383:SF2">
    <property type="entry name" value="AMINOTRANSFERASE"/>
    <property type="match status" value="1"/>
</dbReference>
<evidence type="ECO:0000313" key="8">
    <source>
        <dbReference type="EMBL" id="GAA3383047.1"/>
    </source>
</evidence>
<dbReference type="PANTHER" id="PTHR46383">
    <property type="entry name" value="ASPARTATE AMINOTRANSFERASE"/>
    <property type="match status" value="1"/>
</dbReference>
<name>A0ABP6SSL5_9ACTN</name>
<organism evidence="8 9">
    <name type="scientific">Cryptosporangium minutisporangium</name>
    <dbReference type="NCBI Taxonomy" id="113569"/>
    <lineage>
        <taxon>Bacteria</taxon>
        <taxon>Bacillati</taxon>
        <taxon>Actinomycetota</taxon>
        <taxon>Actinomycetes</taxon>
        <taxon>Cryptosporangiales</taxon>
        <taxon>Cryptosporangiaceae</taxon>
        <taxon>Cryptosporangium</taxon>
    </lineage>
</organism>
<sequence>MTSTLAGSTGPSNRSGIAPFHVMDVWAAAAERQRTRGDLINLSAGQPSTPAPAPVRAAAAAALETEVLGYTVALGIPELREGIAAHHRRTYGIEVTPDDVIVTTAGSGGFLLAFLAAFDAGDRVAMARPGYPCYRNILTALDCEVVELPCGPESRFQPTVAMLEELDEPVQGLIVASPANPTGTVLAPGELAALAAYCAEHGIRLISDEIYHGLRYPGAPATACAWETSRDAIVVNSFSKYFSMTGWRLGWLLVPETLRRAVDRLAGNLTICPPALPQHAAVAAFTPESYAEANSHVERYAINRALLLDGLPKLGIDRLAPADGAFYVYADVGHLTDDSMRLVYELLGETGVAVAPGIDFDPVEGQRYVRLSFAGATQPIEEALERLRGFVAKRA</sequence>
<gene>
    <name evidence="8" type="ORF">GCM10020369_07400</name>
</gene>
<comment type="similarity">
    <text evidence="2 6">Belongs to the class-I pyridoxal-phosphate-dependent aminotransferase family.</text>
</comment>
<feature type="domain" description="Aminotransferase class I/classII large" evidence="7">
    <location>
        <begin position="38"/>
        <end position="387"/>
    </location>
</feature>